<dbReference type="EMBL" id="RQYT01000002">
    <property type="protein sequence ID" value="RRD51083.1"/>
    <property type="molecule type" value="Genomic_DNA"/>
</dbReference>
<dbReference type="PROSITE" id="PS51318">
    <property type="entry name" value="TAT"/>
    <property type="match status" value="1"/>
</dbReference>
<sequence>MAGISRRTLFTGLAASGTAFALSNCAGAGGSSGSAGTEGGGALNVLMVGNPQMTDLEGLAKKFTEETKIELKITILPENELRDRVAQDVSTQGGLFDVVTIGAYEGSVWTANDWLHNLQEKAQGDAAFDVDDIMPAMKGVLSKDGDLYAIPFYGESAFTMYRKDIFDKHGLTMPAKPTWTEIRALAEQLKTLEPTMNPIVLRGLPGWGENMAVIGSMLNAFGGGFFDADFKPMLTSDETKQCVEFYVNLVRDLGQSGATTAGFTECLNTMSQGEGCMWFDATSAANSLESPKSSKVVGKMGYVDAPSEVMRSGWVWAWAWGIPKTTKHLEQAWKFVSWASSKEYEQLVGKELGWTRVPDGKRQSTFRIPEYKEASAAYSQVMLDAINASDPLNCGAYPHPGPGCQYLAIPEFGELGTTFGQEISAALAGQKTVDDALAVCQQAAQEVADKHK</sequence>
<dbReference type="OrthoDB" id="9770625at2"/>
<evidence type="ECO:0000313" key="3">
    <source>
        <dbReference type="Proteomes" id="UP000280935"/>
    </source>
</evidence>
<comment type="caution">
    <text evidence="2">The sequence shown here is derived from an EMBL/GenBank/DDBJ whole genome shotgun (WGS) entry which is preliminary data.</text>
</comment>
<dbReference type="Proteomes" id="UP000280935">
    <property type="component" value="Unassembled WGS sequence"/>
</dbReference>
<gene>
    <name evidence="2" type="ORF">EII35_01375</name>
</gene>
<proteinExistence type="predicted"/>
<dbReference type="Gene3D" id="3.40.190.10">
    <property type="entry name" value="Periplasmic binding protein-like II"/>
    <property type="match status" value="2"/>
</dbReference>
<dbReference type="AlphaFoldDB" id="A0A3P1X2V5"/>
<protein>
    <submittedName>
        <fullName evidence="2">Sugar ABC transporter substrate-binding protein</fullName>
    </submittedName>
</protein>
<dbReference type="InterPro" id="IPR006311">
    <property type="entry name" value="TAT_signal"/>
</dbReference>
<dbReference type="PANTHER" id="PTHR43649">
    <property type="entry name" value="ARABINOSE-BINDING PROTEIN-RELATED"/>
    <property type="match status" value="1"/>
</dbReference>
<dbReference type="CDD" id="cd13585">
    <property type="entry name" value="PBP2_TMBP_like"/>
    <property type="match status" value="1"/>
</dbReference>
<name>A0A3P1X2V5_9ACTN</name>
<organism evidence="2 3">
    <name type="scientific">Arachnia propionica</name>
    <dbReference type="NCBI Taxonomy" id="1750"/>
    <lineage>
        <taxon>Bacteria</taxon>
        <taxon>Bacillati</taxon>
        <taxon>Actinomycetota</taxon>
        <taxon>Actinomycetes</taxon>
        <taxon>Propionibacteriales</taxon>
        <taxon>Propionibacteriaceae</taxon>
        <taxon>Arachnia</taxon>
    </lineage>
</organism>
<evidence type="ECO:0000256" key="1">
    <source>
        <dbReference type="SAM" id="SignalP"/>
    </source>
</evidence>
<keyword evidence="1" id="KW-0732">Signal</keyword>
<dbReference type="InterPro" id="IPR050490">
    <property type="entry name" value="Bact_solute-bd_prot1"/>
</dbReference>
<dbReference type="InterPro" id="IPR006059">
    <property type="entry name" value="SBP"/>
</dbReference>
<dbReference type="PANTHER" id="PTHR43649:SF12">
    <property type="entry name" value="DIACETYLCHITOBIOSE BINDING PROTEIN DASA"/>
    <property type="match status" value="1"/>
</dbReference>
<accession>A0A3P1X2V5</accession>
<feature type="chain" id="PRO_5018280057" evidence="1">
    <location>
        <begin position="22"/>
        <end position="452"/>
    </location>
</feature>
<reference evidence="2 3" key="1">
    <citation type="submission" date="2018-11" db="EMBL/GenBank/DDBJ databases">
        <title>Genomes From Bacteria Associated with the Canine Oral Cavity: a Test Case for Automated Genome-Based Taxonomic Assignment.</title>
        <authorList>
            <person name="Coil D.A."/>
            <person name="Jospin G."/>
            <person name="Darling A.E."/>
            <person name="Wallis C."/>
            <person name="Davis I.J."/>
            <person name="Harris S."/>
            <person name="Eisen J.A."/>
            <person name="Holcombe L.J."/>
            <person name="O'Flynn C."/>
        </authorList>
    </citation>
    <scope>NUCLEOTIDE SEQUENCE [LARGE SCALE GENOMIC DNA]</scope>
    <source>
        <strain evidence="2 3">OH2822_COT-296</strain>
    </source>
</reference>
<dbReference type="RefSeq" id="WP_125226676.1">
    <property type="nucleotide sequence ID" value="NZ_RQYT01000002.1"/>
</dbReference>
<dbReference type="Pfam" id="PF01547">
    <property type="entry name" value="SBP_bac_1"/>
    <property type="match status" value="1"/>
</dbReference>
<evidence type="ECO:0000313" key="2">
    <source>
        <dbReference type="EMBL" id="RRD51083.1"/>
    </source>
</evidence>
<feature type="signal peptide" evidence="1">
    <location>
        <begin position="1"/>
        <end position="21"/>
    </location>
</feature>
<dbReference type="SUPFAM" id="SSF53850">
    <property type="entry name" value="Periplasmic binding protein-like II"/>
    <property type="match status" value="1"/>
</dbReference>